<evidence type="ECO:0000256" key="1">
    <source>
        <dbReference type="SAM" id="MobiDB-lite"/>
    </source>
</evidence>
<feature type="region of interest" description="Disordered" evidence="1">
    <location>
        <begin position="144"/>
        <end position="188"/>
    </location>
</feature>
<accession>E8T592</accession>
<feature type="transmembrane region" description="Helical" evidence="2">
    <location>
        <begin position="199"/>
        <end position="216"/>
    </location>
</feature>
<dbReference type="GO" id="GO:0042834">
    <property type="term" value="F:peptidoglycan binding"/>
    <property type="evidence" value="ECO:0007669"/>
    <property type="project" value="InterPro"/>
</dbReference>
<keyword evidence="2" id="KW-1133">Transmembrane helix</keyword>
<dbReference type="RefSeq" id="WP_013537216.1">
    <property type="nucleotide sequence ID" value="NC_014926.1"/>
</dbReference>
<gene>
    <name evidence="4" type="ordered locus">Theam_0458</name>
</gene>
<dbReference type="HOGENOM" id="CLU_882582_0_0_0"/>
<organism evidence="4 5">
    <name type="scientific">Thermovibrio ammonificans (strain DSM 15698 / JCM 12110 / HB-1)</name>
    <dbReference type="NCBI Taxonomy" id="648996"/>
    <lineage>
        <taxon>Bacteria</taxon>
        <taxon>Pseudomonadati</taxon>
        <taxon>Aquificota</taxon>
        <taxon>Aquificia</taxon>
        <taxon>Desulfurobacteriales</taxon>
        <taxon>Desulfurobacteriaceae</taxon>
        <taxon>Thermovibrio</taxon>
    </lineage>
</organism>
<dbReference type="AlphaFoldDB" id="E8T592"/>
<feature type="domain" description="SPOR" evidence="3">
    <location>
        <begin position="30"/>
        <end position="98"/>
    </location>
</feature>
<sequence length="315" mass="34990">MRRLIPFLLFLLFAAGALGAQLKLPPPGSRVYTVQVGSFLKKEEALWVFEKVKDLPGARIVLRGGRYKVRVGFFSSYKKALEFCRSAHIPQRVDSYYVTLVRFYPKGIVELAGEPPKKEVKTVNATELRPSVKLVTFIPLNEKASKGSEAKPKTSETSKPPQVNGTARVETPEPSAPKSLPSGKTPEREGSFHLPARKLLYGFGALLALGVAVLFLRRRSLRSSTPQAVVAKLLADGKFEELIEFALPYLEENPKDTFVKKALAESYEKLGRFLEAAAVYEEISKDLEEKGLNILAEGFRKRAEELYAAEFKKGG</sequence>
<keyword evidence="2" id="KW-0812">Transmembrane</keyword>
<dbReference type="OrthoDB" id="12780at2"/>
<name>E8T592_THEA1</name>
<dbReference type="Gene3D" id="1.25.40.10">
    <property type="entry name" value="Tetratricopeptide repeat domain"/>
    <property type="match status" value="1"/>
</dbReference>
<dbReference type="Proteomes" id="UP000006362">
    <property type="component" value="Chromosome"/>
</dbReference>
<evidence type="ECO:0000256" key="2">
    <source>
        <dbReference type="SAM" id="Phobius"/>
    </source>
</evidence>
<feature type="compositionally biased region" description="Basic and acidic residues" evidence="1">
    <location>
        <begin position="144"/>
        <end position="156"/>
    </location>
</feature>
<proteinExistence type="predicted"/>
<protein>
    <submittedName>
        <fullName evidence="4">Sporulation domain-containing protein</fullName>
    </submittedName>
</protein>
<keyword evidence="5" id="KW-1185">Reference proteome</keyword>
<dbReference type="eggNOG" id="ENOG5033W1V">
    <property type="taxonomic scope" value="Bacteria"/>
</dbReference>
<dbReference type="Gene3D" id="3.30.70.1070">
    <property type="entry name" value="Sporulation related repeat"/>
    <property type="match status" value="1"/>
</dbReference>
<keyword evidence="2" id="KW-0472">Membrane</keyword>
<dbReference type="Pfam" id="PF05036">
    <property type="entry name" value="SPOR"/>
    <property type="match status" value="1"/>
</dbReference>
<dbReference type="SUPFAM" id="SSF110997">
    <property type="entry name" value="Sporulation related repeat"/>
    <property type="match status" value="1"/>
</dbReference>
<evidence type="ECO:0000313" key="5">
    <source>
        <dbReference type="Proteomes" id="UP000006362"/>
    </source>
</evidence>
<dbReference type="InterPro" id="IPR036680">
    <property type="entry name" value="SPOR-like_sf"/>
</dbReference>
<dbReference type="KEGG" id="tam:Theam_0458"/>
<dbReference type="InterPro" id="IPR011990">
    <property type="entry name" value="TPR-like_helical_dom_sf"/>
</dbReference>
<dbReference type="STRING" id="648996.Theam_0458"/>
<dbReference type="InterPro" id="IPR007730">
    <property type="entry name" value="SPOR-like_dom"/>
</dbReference>
<evidence type="ECO:0000259" key="3">
    <source>
        <dbReference type="Pfam" id="PF05036"/>
    </source>
</evidence>
<evidence type="ECO:0000313" key="4">
    <source>
        <dbReference type="EMBL" id="ADU96430.1"/>
    </source>
</evidence>
<dbReference type="EMBL" id="CP002444">
    <property type="protein sequence ID" value="ADU96430.1"/>
    <property type="molecule type" value="Genomic_DNA"/>
</dbReference>
<reference evidence="4" key="1">
    <citation type="submission" date="2011-01" db="EMBL/GenBank/DDBJ databases">
        <title>Complete sequence of chromosome of Thermovibrio ammonificans HB-1.</title>
        <authorList>
            <consortium name="US DOE Joint Genome Institute"/>
            <person name="Lucas S."/>
            <person name="Copeland A."/>
            <person name="Lapidus A."/>
            <person name="Cheng J.-F."/>
            <person name="Goodwin L."/>
            <person name="Pitluck S."/>
            <person name="Davenport K."/>
            <person name="Detter J.C."/>
            <person name="Han C."/>
            <person name="Tapia R."/>
            <person name="Land M."/>
            <person name="Hauser L."/>
            <person name="Kyrpides N."/>
            <person name="Ivanova N."/>
            <person name="Ovchinnikova G."/>
            <person name="Vetriani C."/>
            <person name="Woyke T."/>
        </authorList>
    </citation>
    <scope>NUCLEOTIDE SEQUENCE [LARGE SCALE GENOMIC DNA]</scope>
    <source>
        <strain evidence="4">HB-1</strain>
    </source>
</reference>